<evidence type="ECO:0000313" key="2">
    <source>
        <dbReference type="Proteomes" id="UP000223025"/>
    </source>
</evidence>
<accession>A0A2L0V0H2</accession>
<protein>
    <submittedName>
        <fullName evidence="1">Uncharacterized protein</fullName>
    </submittedName>
</protein>
<dbReference type="EMBL" id="MF403008">
    <property type="protein sequence ID" value="AUZ95322.1"/>
    <property type="molecule type" value="Genomic_DNA"/>
</dbReference>
<sequence length="111" mass="13176">MLITKNFNAWYDPSVTDEHITAIMKLGVKQDIVDKIVHQKFFWSVIISRINHWYVSDTLISFFPIEKNYYFPELKHPVKFTHNSIINYERQTTNPFDGDIIRIINEKGTPC</sequence>
<dbReference type="RefSeq" id="YP_009612228.1">
    <property type="nucleotide sequence ID" value="NC_042013.1"/>
</dbReference>
<reference evidence="1 2" key="1">
    <citation type="submission" date="2017-06" db="EMBL/GenBank/DDBJ databases">
        <authorList>
            <person name="Kim H.J."/>
            <person name="Triplett B.A."/>
        </authorList>
    </citation>
    <scope>NUCLEOTIDE SEQUENCE [LARGE SCALE GENOMIC DNA]</scope>
</reference>
<name>A0A2L0V0H2_9CAUD</name>
<organism evidence="1 2">
    <name type="scientific">Agrobacterium phage Atu_ph07</name>
    <dbReference type="NCBI Taxonomy" id="2024264"/>
    <lineage>
        <taxon>Viruses</taxon>
        <taxon>Duplodnaviria</taxon>
        <taxon>Heunggongvirae</taxon>
        <taxon>Uroviricota</taxon>
        <taxon>Caudoviricetes</taxon>
        <taxon>Polybotosvirus</taxon>
        <taxon>Polybotosvirus Atuph07</taxon>
    </lineage>
</organism>
<dbReference type="Proteomes" id="UP000223025">
    <property type="component" value="Segment"/>
</dbReference>
<dbReference type="KEGG" id="vg:40088566"/>
<dbReference type="GeneID" id="40088566"/>
<evidence type="ECO:0000313" key="1">
    <source>
        <dbReference type="EMBL" id="AUZ95322.1"/>
    </source>
</evidence>
<proteinExistence type="predicted"/>
<keyword evidence="2" id="KW-1185">Reference proteome</keyword>